<organism evidence="9 10">
    <name type="scientific">Methanomicrobium antiquum</name>
    <dbReference type="NCBI Taxonomy" id="487686"/>
    <lineage>
        <taxon>Archaea</taxon>
        <taxon>Methanobacteriati</taxon>
        <taxon>Methanobacteriota</taxon>
        <taxon>Stenosarchaea group</taxon>
        <taxon>Methanomicrobia</taxon>
        <taxon>Methanomicrobiales</taxon>
        <taxon>Methanomicrobiaceae</taxon>
        <taxon>Methanomicrobium</taxon>
    </lineage>
</organism>
<reference evidence="9" key="1">
    <citation type="submission" date="2022-01" db="EMBL/GenBank/DDBJ databases">
        <title>Complete genome of Methanomicrobium antiquum DSM 21220.</title>
        <authorList>
            <person name="Chen S.-C."/>
            <person name="You Y.-T."/>
            <person name="Zhou Y.-Z."/>
            <person name="Lai M.-C."/>
        </authorList>
    </citation>
    <scope>NUCLEOTIDE SEQUENCE</scope>
    <source>
        <strain evidence="9">DSM 21220</strain>
    </source>
</reference>
<evidence type="ECO:0000259" key="8">
    <source>
        <dbReference type="Pfam" id="PF01261"/>
    </source>
</evidence>
<dbReference type="SMART" id="SM00518">
    <property type="entry name" value="AP2Ec"/>
    <property type="match status" value="1"/>
</dbReference>
<dbReference type="GeneID" id="79948940"/>
<feature type="binding site" evidence="7">
    <location>
        <position position="234"/>
    </location>
    <ligand>
        <name>Zn(2+)</name>
        <dbReference type="ChEBI" id="CHEBI:29105"/>
        <label>3</label>
    </ligand>
</feature>
<dbReference type="GO" id="GO:0003906">
    <property type="term" value="F:DNA-(apurinic or apyrimidinic site) endonuclease activity"/>
    <property type="evidence" value="ECO:0007669"/>
    <property type="project" value="TreeGrafter"/>
</dbReference>
<feature type="binding site" evidence="7">
    <location>
        <position position="219"/>
    </location>
    <ligand>
        <name>Zn(2+)</name>
        <dbReference type="ChEBI" id="CHEBI:29105"/>
        <label>2</label>
    </ligand>
</feature>
<feature type="binding site" evidence="7">
    <location>
        <position position="68"/>
    </location>
    <ligand>
        <name>Zn(2+)</name>
        <dbReference type="ChEBI" id="CHEBI:29105"/>
        <label>1</label>
    </ligand>
</feature>
<feature type="binding site" evidence="7">
    <location>
        <position position="108"/>
    </location>
    <ligand>
        <name>Zn(2+)</name>
        <dbReference type="ChEBI" id="CHEBI:29105"/>
        <label>1</label>
    </ligand>
</feature>
<feature type="binding site" evidence="7">
    <location>
        <position position="144"/>
    </location>
    <ligand>
        <name>Zn(2+)</name>
        <dbReference type="ChEBI" id="CHEBI:29105"/>
        <label>1</label>
    </ligand>
</feature>
<dbReference type="HAMAP" id="MF_00152">
    <property type="entry name" value="Nfo"/>
    <property type="match status" value="1"/>
</dbReference>
<dbReference type="RefSeq" id="WP_278099852.1">
    <property type="nucleotide sequence ID" value="NZ_CP091092.1"/>
</dbReference>
<feature type="binding site" evidence="7">
    <location>
        <position position="144"/>
    </location>
    <ligand>
        <name>Zn(2+)</name>
        <dbReference type="ChEBI" id="CHEBI:29105"/>
        <label>2</label>
    </ligand>
</feature>
<comment type="function">
    <text evidence="7">Endonuclease IV plays a role in DNA repair. It cleaves phosphodiester bonds at apurinic or apyrimidinic (AP) sites, generating a 3'-hydroxyl group and a 5'-terminal sugar phosphate.</text>
</comment>
<accession>A0AAF0JLS6</accession>
<dbReference type="GO" id="GO:0006284">
    <property type="term" value="P:base-excision repair"/>
    <property type="evidence" value="ECO:0007669"/>
    <property type="project" value="TreeGrafter"/>
</dbReference>
<keyword evidence="3 7" id="KW-0227">DNA damage</keyword>
<keyword evidence="5 7" id="KW-0862">Zinc</keyword>
<evidence type="ECO:0000256" key="5">
    <source>
        <dbReference type="ARBA" id="ARBA00022833"/>
    </source>
</evidence>
<dbReference type="AlphaFoldDB" id="A0AAF0JLS6"/>
<keyword evidence="2 7" id="KW-0479">Metal-binding</keyword>
<name>A0AAF0JLS6_9EURY</name>
<dbReference type="CDD" id="cd00019">
    <property type="entry name" value="AP2Ec"/>
    <property type="match status" value="1"/>
</dbReference>
<feature type="binding site" evidence="7">
    <location>
        <position position="182"/>
    </location>
    <ligand>
        <name>Zn(2+)</name>
        <dbReference type="ChEBI" id="CHEBI:29105"/>
        <label>2</label>
    </ligand>
</feature>
<feature type="binding site" evidence="7">
    <location>
        <position position="264"/>
    </location>
    <ligand>
        <name>Zn(2+)</name>
        <dbReference type="ChEBI" id="CHEBI:29105"/>
        <label>2</label>
    </ligand>
</feature>
<dbReference type="GO" id="GO:0008833">
    <property type="term" value="F:deoxyribonuclease IV (phage-T4-induced) activity"/>
    <property type="evidence" value="ECO:0007669"/>
    <property type="project" value="UniProtKB-UniRule"/>
</dbReference>
<feature type="binding site" evidence="7">
    <location>
        <position position="232"/>
    </location>
    <ligand>
        <name>Zn(2+)</name>
        <dbReference type="ChEBI" id="CHEBI:29105"/>
        <label>3</label>
    </ligand>
</feature>
<feature type="binding site" evidence="7">
    <location>
        <position position="185"/>
    </location>
    <ligand>
        <name>Zn(2+)</name>
        <dbReference type="ChEBI" id="CHEBI:29105"/>
        <label>3</label>
    </ligand>
</feature>
<dbReference type="NCBIfam" id="TIGR00587">
    <property type="entry name" value="nfo"/>
    <property type="match status" value="1"/>
</dbReference>
<evidence type="ECO:0000313" key="9">
    <source>
        <dbReference type="EMBL" id="WFN37014.1"/>
    </source>
</evidence>
<evidence type="ECO:0000256" key="7">
    <source>
        <dbReference type="HAMAP-Rule" id="MF_00152"/>
    </source>
</evidence>
<dbReference type="EC" id="3.1.21.2" evidence="7"/>
<dbReference type="InterPro" id="IPR036237">
    <property type="entry name" value="Xyl_isomerase-like_sf"/>
</dbReference>
<evidence type="ECO:0000256" key="2">
    <source>
        <dbReference type="ARBA" id="ARBA00022723"/>
    </source>
</evidence>
<evidence type="ECO:0000313" key="10">
    <source>
        <dbReference type="Proteomes" id="UP001218895"/>
    </source>
</evidence>
<dbReference type="GO" id="GO:0008270">
    <property type="term" value="F:zinc ion binding"/>
    <property type="evidence" value="ECO:0007669"/>
    <property type="project" value="UniProtKB-UniRule"/>
</dbReference>
<dbReference type="InterPro" id="IPR013022">
    <property type="entry name" value="Xyl_isomerase-like_TIM-brl"/>
</dbReference>
<evidence type="ECO:0000256" key="3">
    <source>
        <dbReference type="ARBA" id="ARBA00022763"/>
    </source>
</evidence>
<keyword evidence="4 7" id="KW-0378">Hydrolase</keyword>
<dbReference type="SUPFAM" id="SSF51658">
    <property type="entry name" value="Xylose isomerase-like"/>
    <property type="match status" value="1"/>
</dbReference>
<dbReference type="Proteomes" id="UP001218895">
    <property type="component" value="Chromosome"/>
</dbReference>
<dbReference type="FunFam" id="3.20.20.150:FF:000001">
    <property type="entry name" value="Probable endonuclease 4"/>
    <property type="match status" value="1"/>
</dbReference>
<dbReference type="KEGG" id="manq:L1994_01055"/>
<comment type="cofactor">
    <cofactor evidence="7">
        <name>Zn(2+)</name>
        <dbReference type="ChEBI" id="CHEBI:29105"/>
    </cofactor>
    <text evidence="7">Binds 3 Zn(2+) ions.</text>
</comment>
<dbReference type="InterPro" id="IPR001719">
    <property type="entry name" value="AP_endonuc_2"/>
</dbReference>
<dbReference type="Gene3D" id="3.20.20.150">
    <property type="entry name" value="Divalent-metal-dependent TIM barrel enzymes"/>
    <property type="match status" value="1"/>
</dbReference>
<keyword evidence="7" id="KW-0255">Endonuclease</keyword>
<sequence length="288" mass="31714">MSLNAGCHVSIAGSHEKAVLRAEEIGCSTFQIFTGNPRGWSAKEIDSDSAEKFISAVKVSKIKPVVAHMPYLPNLATPKPDLYKKSEDVLKREIRRCGLLEIPYLVTHLGSHLGEGREDGIKRTVDALVSALESEDKDVLLLLENTSGTKNSVGGTFEDIGEILDKCSKFGFNSDRIGTCFDTCHAFAAGYNLASEETFYEMIDDYESLIGLKTLKVIHLNDTKSECGGRLDRHEHIGLGKIGDEGLSRVVNHPKLSKLPFILETPVDDRRGDRENVAHARELVGDIY</sequence>
<comment type="catalytic activity">
    <reaction evidence="7">
        <text>Endonucleolytic cleavage to 5'-phosphooligonucleotide end-products.</text>
        <dbReference type="EC" id="3.1.21.2"/>
    </reaction>
</comment>
<dbReference type="Pfam" id="PF01261">
    <property type="entry name" value="AP_endonuc_2"/>
    <property type="match status" value="1"/>
</dbReference>
<evidence type="ECO:0000256" key="1">
    <source>
        <dbReference type="ARBA" id="ARBA00005340"/>
    </source>
</evidence>
<feature type="domain" description="Xylose isomerase-like TIM barrel" evidence="8">
    <location>
        <begin position="21"/>
        <end position="276"/>
    </location>
</feature>
<dbReference type="EMBL" id="CP091092">
    <property type="protein sequence ID" value="WFN37014.1"/>
    <property type="molecule type" value="Genomic_DNA"/>
</dbReference>
<keyword evidence="10" id="KW-1185">Reference proteome</keyword>
<gene>
    <name evidence="7" type="primary">nfo</name>
    <name evidence="9" type="ORF">L1994_01055</name>
</gene>
<protein>
    <recommendedName>
        <fullName evidence="7">Probable endonuclease 4</fullName>
        <ecNumber evidence="7">3.1.21.2</ecNumber>
    </recommendedName>
    <alternativeName>
        <fullName evidence="7">Endodeoxyribonuclease IV</fullName>
    </alternativeName>
    <alternativeName>
        <fullName evidence="7">Endonuclease IV</fullName>
    </alternativeName>
</protein>
<dbReference type="PANTHER" id="PTHR21445">
    <property type="entry name" value="ENDONUCLEASE IV ENDODEOXYRIBONUCLEASE IV"/>
    <property type="match status" value="1"/>
</dbReference>
<proteinExistence type="inferred from homology"/>
<dbReference type="PANTHER" id="PTHR21445:SF0">
    <property type="entry name" value="APURINIC-APYRIMIDINIC ENDONUCLEASE"/>
    <property type="match status" value="1"/>
</dbReference>
<evidence type="ECO:0000256" key="6">
    <source>
        <dbReference type="ARBA" id="ARBA00023204"/>
    </source>
</evidence>
<dbReference type="GO" id="GO:0003677">
    <property type="term" value="F:DNA binding"/>
    <property type="evidence" value="ECO:0007669"/>
    <property type="project" value="InterPro"/>
</dbReference>
<keyword evidence="7" id="KW-0540">Nuclease</keyword>
<dbReference type="PROSITE" id="PS51432">
    <property type="entry name" value="AP_NUCLEASE_F2_4"/>
    <property type="match status" value="1"/>
</dbReference>
<comment type="similarity">
    <text evidence="1 7">Belongs to the AP endonuclease 2 family.</text>
</comment>
<dbReference type="GO" id="GO:0008081">
    <property type="term" value="F:phosphoric diester hydrolase activity"/>
    <property type="evidence" value="ECO:0007669"/>
    <property type="project" value="TreeGrafter"/>
</dbReference>
<keyword evidence="6 7" id="KW-0234">DNA repair</keyword>
<evidence type="ECO:0000256" key="4">
    <source>
        <dbReference type="ARBA" id="ARBA00022801"/>
    </source>
</evidence>